<dbReference type="PANTHER" id="PTHR34115">
    <property type="entry name" value="PROTEIN, PUTATIVE-RELATED"/>
    <property type="match status" value="1"/>
</dbReference>
<keyword evidence="1" id="KW-0812">Transmembrane</keyword>
<keyword evidence="1" id="KW-0472">Membrane</keyword>
<dbReference type="AlphaFoldDB" id="A0ABD3B0N6"/>
<dbReference type="EMBL" id="JBJUIK010000001">
    <property type="protein sequence ID" value="KAL3537001.1"/>
    <property type="molecule type" value="Genomic_DNA"/>
</dbReference>
<keyword evidence="1" id="KW-1133">Transmembrane helix</keyword>
<protein>
    <submittedName>
        <fullName evidence="2">Uncharacterized protein</fullName>
    </submittedName>
</protein>
<name>A0ABD3B0N6_9GENT</name>
<feature type="transmembrane region" description="Helical" evidence="1">
    <location>
        <begin position="179"/>
        <end position="198"/>
    </location>
</feature>
<organism evidence="2 3">
    <name type="scientific">Cinchona calisaya</name>
    <dbReference type="NCBI Taxonomy" id="153742"/>
    <lineage>
        <taxon>Eukaryota</taxon>
        <taxon>Viridiplantae</taxon>
        <taxon>Streptophyta</taxon>
        <taxon>Embryophyta</taxon>
        <taxon>Tracheophyta</taxon>
        <taxon>Spermatophyta</taxon>
        <taxon>Magnoliopsida</taxon>
        <taxon>eudicotyledons</taxon>
        <taxon>Gunneridae</taxon>
        <taxon>Pentapetalae</taxon>
        <taxon>asterids</taxon>
        <taxon>lamiids</taxon>
        <taxon>Gentianales</taxon>
        <taxon>Rubiaceae</taxon>
        <taxon>Cinchonoideae</taxon>
        <taxon>Cinchoneae</taxon>
        <taxon>Cinchona</taxon>
    </lineage>
</organism>
<sequence length="244" mass="28020">MMIQGEDEISPIILQSRILQRHDRRRCSLTEESAVIHYDDEIKEDSTVFPVVSNFSHYKQRMRRKRFLSHSTAIADQPSMIWRPPPDYYKVFKYTIPSLIGLVAVKFQGKSEDPFKANPAPSWSSLAAFCMHSVIVLIIKQFQYHPTRFMQFLSRVEFASAVVASLSLISLLLPDSSNLVLLYISWILFTIISGWPKFQFAYNWLLERIKTVSTTLLSFFASNMLIGPNVAQQQPQLSATEPPV</sequence>
<feature type="transmembrane region" description="Helical" evidence="1">
    <location>
        <begin position="152"/>
        <end position="173"/>
    </location>
</feature>
<dbReference type="InterPro" id="IPR053258">
    <property type="entry name" value="Ca-permeable_cation_channel"/>
</dbReference>
<dbReference type="Proteomes" id="UP001630127">
    <property type="component" value="Unassembled WGS sequence"/>
</dbReference>
<evidence type="ECO:0000313" key="3">
    <source>
        <dbReference type="Proteomes" id="UP001630127"/>
    </source>
</evidence>
<gene>
    <name evidence="2" type="ORF">ACH5RR_000367</name>
</gene>
<evidence type="ECO:0000313" key="2">
    <source>
        <dbReference type="EMBL" id="KAL3537001.1"/>
    </source>
</evidence>
<accession>A0ABD3B0N6</accession>
<keyword evidence="3" id="KW-1185">Reference proteome</keyword>
<dbReference type="PANTHER" id="PTHR34115:SF6">
    <property type="entry name" value="PROTEIN, PUTATIVE-RELATED"/>
    <property type="match status" value="1"/>
</dbReference>
<feature type="transmembrane region" description="Helical" evidence="1">
    <location>
        <begin position="121"/>
        <end position="140"/>
    </location>
</feature>
<evidence type="ECO:0000256" key="1">
    <source>
        <dbReference type="SAM" id="Phobius"/>
    </source>
</evidence>
<reference evidence="2 3" key="1">
    <citation type="submission" date="2024-11" db="EMBL/GenBank/DDBJ databases">
        <title>A near-complete genome assembly of Cinchona calisaya.</title>
        <authorList>
            <person name="Lian D.C."/>
            <person name="Zhao X.W."/>
            <person name="Wei L."/>
        </authorList>
    </citation>
    <scope>NUCLEOTIDE SEQUENCE [LARGE SCALE GENOMIC DNA]</scope>
    <source>
        <tissue evidence="2">Nenye</tissue>
    </source>
</reference>
<proteinExistence type="predicted"/>
<comment type="caution">
    <text evidence="2">The sequence shown here is derived from an EMBL/GenBank/DDBJ whole genome shotgun (WGS) entry which is preliminary data.</text>
</comment>